<reference evidence="2 3" key="1">
    <citation type="submission" date="2019-01" db="EMBL/GenBank/DDBJ databases">
        <title>Sequencing of cultivated peanut Arachis hypogaea provides insights into genome evolution and oil improvement.</title>
        <authorList>
            <person name="Chen X."/>
        </authorList>
    </citation>
    <scope>NUCLEOTIDE SEQUENCE [LARGE SCALE GENOMIC DNA]</scope>
    <source>
        <strain evidence="3">cv. Fuhuasheng</strain>
        <tissue evidence="2">Leaves</tissue>
    </source>
</reference>
<dbReference type="Proteomes" id="UP000289738">
    <property type="component" value="Chromosome B02"/>
</dbReference>
<evidence type="ECO:0000313" key="3">
    <source>
        <dbReference type="Proteomes" id="UP000289738"/>
    </source>
</evidence>
<evidence type="ECO:0000256" key="1">
    <source>
        <dbReference type="SAM" id="MobiDB-lite"/>
    </source>
</evidence>
<evidence type="ECO:0000313" key="2">
    <source>
        <dbReference type="EMBL" id="RYR24526.1"/>
    </source>
</evidence>
<proteinExistence type="predicted"/>
<accession>A0A445ADM6</accession>
<feature type="region of interest" description="Disordered" evidence="1">
    <location>
        <begin position="1"/>
        <end position="20"/>
    </location>
</feature>
<keyword evidence="3" id="KW-1185">Reference proteome</keyword>
<comment type="caution">
    <text evidence="2">The sequence shown here is derived from an EMBL/GenBank/DDBJ whole genome shotgun (WGS) entry which is preliminary data.</text>
</comment>
<sequence length="66" mass="7338">MNNFQDHLQTSSARDNDKHPSLLTQANLEFASLTKCTLELAIPKESSSIKIMVEDRIITPVIGGRL</sequence>
<organism evidence="2 3">
    <name type="scientific">Arachis hypogaea</name>
    <name type="common">Peanut</name>
    <dbReference type="NCBI Taxonomy" id="3818"/>
    <lineage>
        <taxon>Eukaryota</taxon>
        <taxon>Viridiplantae</taxon>
        <taxon>Streptophyta</taxon>
        <taxon>Embryophyta</taxon>
        <taxon>Tracheophyta</taxon>
        <taxon>Spermatophyta</taxon>
        <taxon>Magnoliopsida</taxon>
        <taxon>eudicotyledons</taxon>
        <taxon>Gunneridae</taxon>
        <taxon>Pentapetalae</taxon>
        <taxon>rosids</taxon>
        <taxon>fabids</taxon>
        <taxon>Fabales</taxon>
        <taxon>Fabaceae</taxon>
        <taxon>Papilionoideae</taxon>
        <taxon>50 kb inversion clade</taxon>
        <taxon>dalbergioids sensu lato</taxon>
        <taxon>Dalbergieae</taxon>
        <taxon>Pterocarpus clade</taxon>
        <taxon>Arachis</taxon>
    </lineage>
</organism>
<gene>
    <name evidence="2" type="ORF">Ahy_B02g058029</name>
</gene>
<feature type="compositionally biased region" description="Polar residues" evidence="1">
    <location>
        <begin position="1"/>
        <end position="13"/>
    </location>
</feature>
<protein>
    <submittedName>
        <fullName evidence="2">Uncharacterized protein</fullName>
    </submittedName>
</protein>
<dbReference type="EMBL" id="SDMP01000012">
    <property type="protein sequence ID" value="RYR24526.1"/>
    <property type="molecule type" value="Genomic_DNA"/>
</dbReference>
<dbReference type="AlphaFoldDB" id="A0A445ADM6"/>
<name>A0A445ADM6_ARAHY</name>